<feature type="region of interest" description="Disordered" evidence="1">
    <location>
        <begin position="332"/>
        <end position="352"/>
    </location>
</feature>
<organism evidence="2 3">
    <name type="scientific">Nitzschia inconspicua</name>
    <dbReference type="NCBI Taxonomy" id="303405"/>
    <lineage>
        <taxon>Eukaryota</taxon>
        <taxon>Sar</taxon>
        <taxon>Stramenopiles</taxon>
        <taxon>Ochrophyta</taxon>
        <taxon>Bacillariophyta</taxon>
        <taxon>Bacillariophyceae</taxon>
        <taxon>Bacillariophycidae</taxon>
        <taxon>Bacillariales</taxon>
        <taxon>Bacillariaceae</taxon>
        <taxon>Nitzschia</taxon>
    </lineage>
</organism>
<evidence type="ECO:0000313" key="3">
    <source>
        <dbReference type="Proteomes" id="UP000693970"/>
    </source>
</evidence>
<proteinExistence type="predicted"/>
<sequence>MVVLMLKECLILQARLLSLNNHRDDGLSDDHRDDGLSDDRRNCAWIVASNPTLRLTKRNITAGDVELILDRVKETLHLDTTQNKMLAHIDISKRRSISSTVRAAIESAAKKCPPSRTNLNYSPWEMFIFVRRKTTWEYIRISHVCFKDDEGNVTIQSTVFHEENSSDTAHFSFQEVKEALVDILDKYPRQYLDAATGSTTSCPSGGLFRQIAYLASEQLFEGRDVGKVVPDEFLQNYESYVKTYIENSRTETTSTLIECGNCRTWNVSPGGFIFQKSDQYYCRFLGRTCFGGSSHGNTLCLPKKRRISKRESQDPATERFVADLRSFSEAAVSSRSGNDLPSDPPDTNFETKDISGQHCIENSMVDRQSSNYVIPPGIIGSRLTCIQPKAAYINECPWCGQVFSVNGEYDLLSDLHNFSFKTKDTKQFVSHEKEGSCVFWGLRIHRAIKSVPRITDQPLIRLRIFRSVVSVLGYGPTRNSTHKNYICYEDTETKDSFLRKIFQIFRKAEDFLDETRHNPIEWTGKVADLIFFSFEFRERTCLKPKPELWRRLTKYYLGQLHQAIVCGVRSWPFDFDGSTRVRIVCDANLSLFNYYYFWYASLFYKATVADQLLPIRDIGMEQLYSVRQVPVPVMKGLHELQDKVLEVMVARKCIVVWEGKNYDIRSWHQHITFVLKQLQLIKFHSDLLYVSQSDPKRNSTLRVEGEQEWQIRREAAMEQSDWYNCGPLACMKLWETFYPDDKEPKTVSSGNCRDSILRKYEELYAKMKNDFKVGAKELTGENGAEYDVSQFVDMSKDAPHTSSPR</sequence>
<name>A0A9K3L462_9STRA</name>
<dbReference type="AlphaFoldDB" id="A0A9K3L462"/>
<evidence type="ECO:0000313" key="2">
    <source>
        <dbReference type="EMBL" id="KAG7355295.1"/>
    </source>
</evidence>
<dbReference type="Proteomes" id="UP000693970">
    <property type="component" value="Unassembled WGS sequence"/>
</dbReference>
<gene>
    <name evidence="2" type="ORF">IV203_004651</name>
</gene>
<reference evidence="2" key="1">
    <citation type="journal article" date="2021" name="Sci. Rep.">
        <title>Diploid genomic architecture of Nitzschia inconspicua, an elite biomass production diatom.</title>
        <authorList>
            <person name="Oliver A."/>
            <person name="Podell S."/>
            <person name="Pinowska A."/>
            <person name="Traller J.C."/>
            <person name="Smith S.R."/>
            <person name="McClure R."/>
            <person name="Beliaev A."/>
            <person name="Bohutskyi P."/>
            <person name="Hill E.A."/>
            <person name="Rabines A."/>
            <person name="Zheng H."/>
            <person name="Allen L.Z."/>
            <person name="Kuo A."/>
            <person name="Grigoriev I.V."/>
            <person name="Allen A.E."/>
            <person name="Hazlebeck D."/>
            <person name="Allen E.E."/>
        </authorList>
    </citation>
    <scope>NUCLEOTIDE SEQUENCE</scope>
    <source>
        <strain evidence="2">Hildebrandi</strain>
    </source>
</reference>
<evidence type="ECO:0000256" key="1">
    <source>
        <dbReference type="SAM" id="MobiDB-lite"/>
    </source>
</evidence>
<accession>A0A9K3L462</accession>
<comment type="caution">
    <text evidence="2">The sequence shown here is derived from an EMBL/GenBank/DDBJ whole genome shotgun (WGS) entry which is preliminary data.</text>
</comment>
<reference evidence="2" key="2">
    <citation type="submission" date="2021-04" db="EMBL/GenBank/DDBJ databases">
        <authorList>
            <person name="Podell S."/>
        </authorList>
    </citation>
    <scope>NUCLEOTIDE SEQUENCE</scope>
    <source>
        <strain evidence="2">Hildebrandi</strain>
    </source>
</reference>
<dbReference type="EMBL" id="JAGRRH010000016">
    <property type="protein sequence ID" value="KAG7355295.1"/>
    <property type="molecule type" value="Genomic_DNA"/>
</dbReference>
<keyword evidence="3" id="KW-1185">Reference proteome</keyword>
<protein>
    <submittedName>
        <fullName evidence="2">Uncharacterized protein</fullName>
    </submittedName>
</protein>